<feature type="domain" description="ABC3 transporter permease C-terminal" evidence="14">
    <location>
        <begin position="185"/>
        <end position="304"/>
    </location>
</feature>
<keyword evidence="7 12" id="KW-0132">Cell division</keyword>
<evidence type="ECO:0000256" key="8">
    <source>
        <dbReference type="ARBA" id="ARBA00022692"/>
    </source>
</evidence>
<evidence type="ECO:0000259" key="15">
    <source>
        <dbReference type="Pfam" id="PF18075"/>
    </source>
</evidence>
<feature type="transmembrane region" description="Helical" evidence="13">
    <location>
        <begin position="278"/>
        <end position="300"/>
    </location>
</feature>
<keyword evidence="10 12" id="KW-0472">Membrane</keyword>
<keyword evidence="11 12" id="KW-0131">Cell cycle</keyword>
<evidence type="ECO:0000256" key="5">
    <source>
        <dbReference type="ARBA" id="ARBA00021907"/>
    </source>
</evidence>
<evidence type="ECO:0000256" key="13">
    <source>
        <dbReference type="SAM" id="Phobius"/>
    </source>
</evidence>
<dbReference type="InterPro" id="IPR047929">
    <property type="entry name" value="FtsX_actino"/>
</dbReference>
<dbReference type="AlphaFoldDB" id="A0A6J4KU99"/>
<name>A0A6J4KU99_9ACTN</name>
<proteinExistence type="inferred from homology"/>
<evidence type="ECO:0000256" key="11">
    <source>
        <dbReference type="ARBA" id="ARBA00023306"/>
    </source>
</evidence>
<dbReference type="EMBL" id="CADCUH010000003">
    <property type="protein sequence ID" value="CAA9314461.1"/>
    <property type="molecule type" value="Genomic_DNA"/>
</dbReference>
<accession>A0A6J4KU99</accession>
<evidence type="ECO:0000256" key="4">
    <source>
        <dbReference type="ARBA" id="ARBA00011160"/>
    </source>
</evidence>
<evidence type="ECO:0000256" key="7">
    <source>
        <dbReference type="ARBA" id="ARBA00022618"/>
    </source>
</evidence>
<dbReference type="Gene3D" id="3.30.70.3040">
    <property type="match status" value="1"/>
</dbReference>
<feature type="domain" description="FtsX extracellular" evidence="15">
    <location>
        <begin position="56"/>
        <end position="163"/>
    </location>
</feature>
<feature type="transmembrane region" description="Helical" evidence="13">
    <location>
        <begin position="240"/>
        <end position="258"/>
    </location>
</feature>
<evidence type="ECO:0000259" key="14">
    <source>
        <dbReference type="Pfam" id="PF02687"/>
    </source>
</evidence>
<dbReference type="InterPro" id="IPR003838">
    <property type="entry name" value="ABC3_permease_C"/>
</dbReference>
<dbReference type="GO" id="GO:0051301">
    <property type="term" value="P:cell division"/>
    <property type="evidence" value="ECO:0007669"/>
    <property type="project" value="UniProtKB-KW"/>
</dbReference>
<comment type="similarity">
    <text evidence="3 12">Belongs to the ABC-4 integral membrane protein family. FtsX subfamily.</text>
</comment>
<dbReference type="PANTHER" id="PTHR47755">
    <property type="entry name" value="CELL DIVISION PROTEIN FTSX"/>
    <property type="match status" value="1"/>
</dbReference>
<sequence length="306" mass="33851">MQLTYVFSELASGLRRNVSMTVAVIVTMFVSLTLVGLGLLLNTQADKAEEFWGDRLQITVFLCTPNSPGAACIDGKVTERQKQAVAALLDDHPQVETFHYESSQTAYRKWREVYQRDDETQQQVIDAVKPSDLAESYWITLQDPEEYEGVKAAVAELPGVSSVRDLREVLQPIYFWISAFKWGAIVIAGFLLLAAILQVGNTIRLAAFARRREIGIMRLVGASSLYIQLPFLLESLVAAVIGVALAAAAILLFLYVVVYRLLRPNSNLVAWVDYGDGAWAIGTVALVGLALTLVPTLLLTRKYLRV</sequence>
<dbReference type="InterPro" id="IPR004513">
    <property type="entry name" value="FtsX"/>
</dbReference>
<evidence type="ECO:0000256" key="10">
    <source>
        <dbReference type="ARBA" id="ARBA00023136"/>
    </source>
</evidence>
<evidence type="ECO:0000256" key="2">
    <source>
        <dbReference type="ARBA" id="ARBA00004651"/>
    </source>
</evidence>
<dbReference type="InterPro" id="IPR040690">
    <property type="entry name" value="FtsX_ECD"/>
</dbReference>
<comment type="function">
    <text evidence="1">Part of the ABC transporter FtsEX involved in cellular division.</text>
</comment>
<feature type="transmembrane region" description="Helical" evidence="13">
    <location>
        <begin position="173"/>
        <end position="196"/>
    </location>
</feature>
<keyword evidence="8 13" id="KW-0812">Transmembrane</keyword>
<dbReference type="PANTHER" id="PTHR47755:SF1">
    <property type="entry name" value="CELL DIVISION PROTEIN FTSX"/>
    <property type="match status" value="1"/>
</dbReference>
<organism evidence="16">
    <name type="scientific">uncultured Nocardioidaceae bacterium</name>
    <dbReference type="NCBI Taxonomy" id="253824"/>
    <lineage>
        <taxon>Bacteria</taxon>
        <taxon>Bacillati</taxon>
        <taxon>Actinomycetota</taxon>
        <taxon>Actinomycetes</taxon>
        <taxon>Propionibacteriales</taxon>
        <taxon>Nocardioidaceae</taxon>
        <taxon>environmental samples</taxon>
    </lineage>
</organism>
<comment type="subunit">
    <text evidence="4">Forms a membrane-associated complex with FtsE.</text>
</comment>
<dbReference type="NCBIfam" id="NF038346">
    <property type="entry name" value="FtsX_actino"/>
    <property type="match status" value="1"/>
</dbReference>
<feature type="transmembrane region" description="Helical" evidence="13">
    <location>
        <begin position="216"/>
        <end position="233"/>
    </location>
</feature>
<evidence type="ECO:0000313" key="16">
    <source>
        <dbReference type="EMBL" id="CAA9314461.1"/>
    </source>
</evidence>
<evidence type="ECO:0000256" key="6">
    <source>
        <dbReference type="ARBA" id="ARBA00022475"/>
    </source>
</evidence>
<evidence type="ECO:0000256" key="9">
    <source>
        <dbReference type="ARBA" id="ARBA00022989"/>
    </source>
</evidence>
<keyword evidence="9 13" id="KW-1133">Transmembrane helix</keyword>
<protein>
    <recommendedName>
        <fullName evidence="5 12">Cell division protein FtsX</fullName>
    </recommendedName>
</protein>
<evidence type="ECO:0000256" key="12">
    <source>
        <dbReference type="PIRNR" id="PIRNR003097"/>
    </source>
</evidence>
<dbReference type="Pfam" id="PF02687">
    <property type="entry name" value="FtsX"/>
    <property type="match status" value="1"/>
</dbReference>
<reference evidence="16" key="1">
    <citation type="submission" date="2020-02" db="EMBL/GenBank/DDBJ databases">
        <authorList>
            <person name="Meier V. D."/>
        </authorList>
    </citation>
    <scope>NUCLEOTIDE SEQUENCE</scope>
    <source>
        <strain evidence="16">AVDCRST_MAG36</strain>
    </source>
</reference>
<gene>
    <name evidence="16" type="ORF">AVDCRST_MAG36-26</name>
</gene>
<feature type="transmembrane region" description="Helical" evidence="13">
    <location>
        <begin position="20"/>
        <end position="41"/>
    </location>
</feature>
<evidence type="ECO:0000256" key="1">
    <source>
        <dbReference type="ARBA" id="ARBA00003552"/>
    </source>
</evidence>
<dbReference type="PIRSF" id="PIRSF003097">
    <property type="entry name" value="FtsX"/>
    <property type="match status" value="1"/>
</dbReference>
<dbReference type="GO" id="GO:0005886">
    <property type="term" value="C:plasma membrane"/>
    <property type="evidence" value="ECO:0007669"/>
    <property type="project" value="UniProtKB-SubCell"/>
</dbReference>
<dbReference type="Pfam" id="PF18075">
    <property type="entry name" value="FtsX_ECD"/>
    <property type="match status" value="1"/>
</dbReference>
<comment type="subcellular location">
    <subcellularLocation>
        <location evidence="2">Cell membrane</location>
        <topology evidence="2">Multi-pass membrane protein</topology>
    </subcellularLocation>
</comment>
<evidence type="ECO:0000256" key="3">
    <source>
        <dbReference type="ARBA" id="ARBA00007379"/>
    </source>
</evidence>
<keyword evidence="6 12" id="KW-1003">Cell membrane</keyword>